<reference evidence="2 3" key="1">
    <citation type="submission" date="2017-01" db="EMBL/GenBank/DDBJ databases">
        <authorList>
            <person name="Erauso G."/>
        </authorList>
    </citation>
    <scope>NUCLEOTIDE SEQUENCE [LARGE SCALE GENOMIC DNA]</scope>
    <source>
        <strain evidence="2">MESINF1</strain>
    </source>
</reference>
<dbReference type="KEGG" id="minf:MESINF_0767"/>
<feature type="transmembrane region" description="Helical" evidence="1">
    <location>
        <begin position="468"/>
        <end position="489"/>
    </location>
</feature>
<feature type="transmembrane region" description="Helical" evidence="1">
    <location>
        <begin position="236"/>
        <end position="256"/>
    </location>
</feature>
<keyword evidence="1" id="KW-0812">Transmembrane</keyword>
<accession>A0A7Z7LDS9</accession>
<evidence type="ECO:0000313" key="2">
    <source>
        <dbReference type="EMBL" id="SSC12216.1"/>
    </source>
</evidence>
<feature type="transmembrane region" description="Helical" evidence="1">
    <location>
        <begin position="363"/>
        <end position="387"/>
    </location>
</feature>
<feature type="transmembrane region" description="Helical" evidence="1">
    <location>
        <begin position="298"/>
        <end position="316"/>
    </location>
</feature>
<feature type="transmembrane region" description="Helical" evidence="1">
    <location>
        <begin position="435"/>
        <end position="456"/>
    </location>
</feature>
<dbReference type="AlphaFoldDB" id="A0A7Z7LDS9"/>
<evidence type="ECO:0000313" key="3">
    <source>
        <dbReference type="Proteomes" id="UP000250796"/>
    </source>
</evidence>
<feature type="transmembrane region" description="Helical" evidence="1">
    <location>
        <begin position="142"/>
        <end position="166"/>
    </location>
</feature>
<proteinExistence type="predicted"/>
<evidence type="ECO:0000256" key="1">
    <source>
        <dbReference type="SAM" id="Phobius"/>
    </source>
</evidence>
<feature type="transmembrane region" description="Helical" evidence="1">
    <location>
        <begin position="322"/>
        <end position="342"/>
    </location>
</feature>
<dbReference type="Proteomes" id="UP000250796">
    <property type="component" value="Chromosome MESINF"/>
</dbReference>
<keyword evidence="3" id="KW-1185">Reference proteome</keyword>
<feature type="transmembrane region" description="Helical" evidence="1">
    <location>
        <begin position="109"/>
        <end position="130"/>
    </location>
</feature>
<feature type="transmembrane region" description="Helical" evidence="1">
    <location>
        <begin position="178"/>
        <end position="197"/>
    </location>
</feature>
<feature type="transmembrane region" description="Helical" evidence="1">
    <location>
        <begin position="393"/>
        <end position="414"/>
    </location>
</feature>
<keyword evidence="1" id="KW-0472">Membrane</keyword>
<gene>
    <name evidence="2" type="ORF">MESINF_0767</name>
</gene>
<feature type="transmembrane region" description="Helical" evidence="1">
    <location>
        <begin position="67"/>
        <end position="89"/>
    </location>
</feature>
<dbReference type="EMBL" id="LS974202">
    <property type="protein sequence ID" value="SSC12216.1"/>
    <property type="molecule type" value="Genomic_DNA"/>
</dbReference>
<organism evidence="2 3">
    <name type="scientific">Mesotoga infera</name>
    <dbReference type="NCBI Taxonomy" id="1236046"/>
    <lineage>
        <taxon>Bacteria</taxon>
        <taxon>Thermotogati</taxon>
        <taxon>Thermotogota</taxon>
        <taxon>Thermotogae</taxon>
        <taxon>Kosmotogales</taxon>
        <taxon>Kosmotogaceae</taxon>
        <taxon>Mesotoga</taxon>
    </lineage>
</organism>
<name>A0A7Z7LDS9_9BACT</name>
<protein>
    <submittedName>
        <fullName evidence="2">Uncharacterized protein</fullName>
    </submittedName>
</protein>
<feature type="transmembrane region" description="Helical" evidence="1">
    <location>
        <begin position="29"/>
        <end position="47"/>
    </location>
</feature>
<keyword evidence="1" id="KW-1133">Transmembrane helix</keyword>
<sequence length="500" mass="56018">MNDLKLLFKYRLFVFPNKKGTRGGFSPQLMVFLIFTCMIGIFLWNVFASIRGVEIDGTPIATVMAGFFLTVSGLFFLMSFSATTSYLFIRNSEIDMLLVLPVRRTSIAIYQIAISTFYQGLTLSVFLGIALSYHLRADSRPIVGILALLALLIDTVLLASIIAVAFGRFMSRAAARKLMFVVQIISGFMFFIIVQLVPRSADNIPVYLQKLADAWKILANPANLFTWSVRASNEPLFLLLSVVMIPVFGAIFYRIAGSLKFEPLSYSRSRGKRVVFSEKRGSALIRRELKIYRRYEQLIYYLFYPVIFGLIFGLISENLTTSIFTMVLISTIFTTIQSAFLMGREYPFIETTKALPLSLERIVFIKTILPVLLGILLFTGVLLTSILVKHTTFLYLAVVPIVFVLYVTSSLLGIKGVLESPPDRMDNPNAFMRTKFVLLNQIICMGLSFGSIMPITIIMEGTPGSPGIWIALLIALLSTAAAVVISFAIRRRVLVKMKEI</sequence>